<comment type="caution">
    <text evidence="2">The sequence shown here is derived from an EMBL/GenBank/DDBJ whole genome shotgun (WGS) entry which is preliminary data.</text>
</comment>
<accession>A0A4Y2FVM0</accession>
<dbReference type="Proteomes" id="UP000499080">
    <property type="component" value="Unassembled WGS sequence"/>
</dbReference>
<dbReference type="EMBL" id="BGPR01001091">
    <property type="protein sequence ID" value="GBM45201.1"/>
    <property type="molecule type" value="Genomic_DNA"/>
</dbReference>
<sequence>MGFSFRNDSEDPDPQKERQDSTPRSDSDSLYVSRLPVRIGTQTPCIDPDCSFGLGLGLPLRIWTPRSDSVSDSLYESGLPFPIRTPRYRVNDRCFGCEGEVDRERMLLLQAEGVLFVRSSCFVGANKFLRCSRGEDAKTRLI</sequence>
<feature type="region of interest" description="Disordered" evidence="1">
    <location>
        <begin position="1"/>
        <end position="28"/>
    </location>
</feature>
<evidence type="ECO:0000313" key="3">
    <source>
        <dbReference type="Proteomes" id="UP000499080"/>
    </source>
</evidence>
<evidence type="ECO:0000256" key="1">
    <source>
        <dbReference type="SAM" id="MobiDB-lite"/>
    </source>
</evidence>
<gene>
    <name evidence="2" type="ORF">AVEN_168282_1</name>
</gene>
<organism evidence="2 3">
    <name type="scientific">Araneus ventricosus</name>
    <name type="common">Orbweaver spider</name>
    <name type="synonym">Epeira ventricosa</name>
    <dbReference type="NCBI Taxonomy" id="182803"/>
    <lineage>
        <taxon>Eukaryota</taxon>
        <taxon>Metazoa</taxon>
        <taxon>Ecdysozoa</taxon>
        <taxon>Arthropoda</taxon>
        <taxon>Chelicerata</taxon>
        <taxon>Arachnida</taxon>
        <taxon>Araneae</taxon>
        <taxon>Araneomorphae</taxon>
        <taxon>Entelegynae</taxon>
        <taxon>Araneoidea</taxon>
        <taxon>Araneidae</taxon>
        <taxon>Araneus</taxon>
    </lineage>
</organism>
<protein>
    <submittedName>
        <fullName evidence="2">Uncharacterized protein</fullName>
    </submittedName>
</protein>
<dbReference type="AlphaFoldDB" id="A0A4Y2FVM0"/>
<proteinExistence type="predicted"/>
<evidence type="ECO:0000313" key="2">
    <source>
        <dbReference type="EMBL" id="GBM45201.1"/>
    </source>
</evidence>
<keyword evidence="3" id="KW-1185">Reference proteome</keyword>
<reference evidence="2 3" key="1">
    <citation type="journal article" date="2019" name="Sci. Rep.">
        <title>Orb-weaving spider Araneus ventricosus genome elucidates the spidroin gene catalogue.</title>
        <authorList>
            <person name="Kono N."/>
            <person name="Nakamura H."/>
            <person name="Ohtoshi R."/>
            <person name="Moran D.A.P."/>
            <person name="Shinohara A."/>
            <person name="Yoshida Y."/>
            <person name="Fujiwara M."/>
            <person name="Mori M."/>
            <person name="Tomita M."/>
            <person name="Arakawa K."/>
        </authorList>
    </citation>
    <scope>NUCLEOTIDE SEQUENCE [LARGE SCALE GENOMIC DNA]</scope>
</reference>
<feature type="compositionally biased region" description="Basic and acidic residues" evidence="1">
    <location>
        <begin position="7"/>
        <end position="27"/>
    </location>
</feature>
<name>A0A4Y2FVM0_ARAVE</name>